<dbReference type="GO" id="GO:0046983">
    <property type="term" value="F:protein dimerization activity"/>
    <property type="evidence" value="ECO:0007669"/>
    <property type="project" value="InterPro"/>
</dbReference>
<evidence type="ECO:0000256" key="3">
    <source>
        <dbReference type="ARBA" id="ARBA00022723"/>
    </source>
</evidence>
<dbReference type="Proteomes" id="UP000694240">
    <property type="component" value="Chromosome 1"/>
</dbReference>
<feature type="region of interest" description="Disordered" evidence="9">
    <location>
        <begin position="335"/>
        <end position="393"/>
    </location>
</feature>
<evidence type="ECO:0000256" key="7">
    <source>
        <dbReference type="ARBA" id="ARBA00023242"/>
    </source>
</evidence>
<accession>A0A8T2GNR3</accession>
<evidence type="ECO:0000256" key="5">
    <source>
        <dbReference type="ARBA" id="ARBA00022833"/>
    </source>
</evidence>
<feature type="compositionally biased region" description="Basic and acidic residues" evidence="9">
    <location>
        <begin position="335"/>
        <end position="354"/>
    </location>
</feature>
<feature type="domain" description="BED-type" evidence="11">
    <location>
        <begin position="394"/>
        <end position="454"/>
    </location>
</feature>
<evidence type="ECO:0000256" key="10">
    <source>
        <dbReference type="SAM" id="SignalP"/>
    </source>
</evidence>
<evidence type="ECO:0000256" key="4">
    <source>
        <dbReference type="ARBA" id="ARBA00022771"/>
    </source>
</evidence>
<dbReference type="GO" id="GO:0008270">
    <property type="term" value="F:zinc ion binding"/>
    <property type="evidence" value="ECO:0007669"/>
    <property type="project" value="UniProtKB-KW"/>
</dbReference>
<feature type="chain" id="PRO_5035855862" evidence="10">
    <location>
        <begin position="32"/>
        <end position="929"/>
    </location>
</feature>
<dbReference type="Pfam" id="PF14372">
    <property type="entry name" value="hAT-like_RNase-H"/>
    <property type="match status" value="1"/>
</dbReference>
<proteinExistence type="predicted"/>
<evidence type="ECO:0000256" key="2">
    <source>
        <dbReference type="ARBA" id="ARBA00011738"/>
    </source>
</evidence>
<dbReference type="PANTHER" id="PTHR31694">
    <property type="entry name" value="DESICCATION-LIKE PROTEIN"/>
    <property type="match status" value="1"/>
</dbReference>
<keyword evidence="6" id="KW-0238">DNA-binding</keyword>
<evidence type="ECO:0000256" key="8">
    <source>
        <dbReference type="PROSITE-ProRule" id="PRU00027"/>
    </source>
</evidence>
<evidence type="ECO:0000256" key="6">
    <source>
        <dbReference type="ARBA" id="ARBA00023125"/>
    </source>
</evidence>
<name>A0A8T2GNR3_9BRAS</name>
<evidence type="ECO:0000259" key="11">
    <source>
        <dbReference type="PROSITE" id="PS50808"/>
    </source>
</evidence>
<dbReference type="Pfam" id="PF05699">
    <property type="entry name" value="Dimer_Tnp_hAT"/>
    <property type="match status" value="1"/>
</dbReference>
<dbReference type="Pfam" id="PF13668">
    <property type="entry name" value="Ferritin_2"/>
    <property type="match status" value="1"/>
</dbReference>
<evidence type="ECO:0000256" key="9">
    <source>
        <dbReference type="SAM" id="MobiDB-lite"/>
    </source>
</evidence>
<keyword evidence="3" id="KW-0479">Metal-binding</keyword>
<dbReference type="InterPro" id="IPR003656">
    <property type="entry name" value="Znf_BED"/>
</dbReference>
<keyword evidence="5" id="KW-0862">Zinc</keyword>
<dbReference type="GO" id="GO:0003677">
    <property type="term" value="F:DNA binding"/>
    <property type="evidence" value="ECO:0007669"/>
    <property type="project" value="UniProtKB-KW"/>
</dbReference>
<comment type="subunit">
    <text evidence="2">Homodimer.</text>
</comment>
<keyword evidence="4 8" id="KW-0863">Zinc-finger</keyword>
<comment type="caution">
    <text evidence="12">The sequence shown here is derived from an EMBL/GenBank/DDBJ whole genome shotgun (WGS) entry which is preliminary data.</text>
</comment>
<dbReference type="InterPro" id="IPR052965">
    <property type="entry name" value="Pigment-catalase-like"/>
</dbReference>
<dbReference type="InterPro" id="IPR008906">
    <property type="entry name" value="HATC_C_dom"/>
</dbReference>
<dbReference type="SMART" id="SM00614">
    <property type="entry name" value="ZnF_BED"/>
    <property type="match status" value="1"/>
</dbReference>
<protein>
    <submittedName>
        <fullName evidence="12">Ribonuclease H-like superfamily</fullName>
    </submittedName>
</protein>
<organism evidence="12 13">
    <name type="scientific">Arabidopsis thaliana x Arabidopsis arenosa</name>
    <dbReference type="NCBI Taxonomy" id="1240361"/>
    <lineage>
        <taxon>Eukaryota</taxon>
        <taxon>Viridiplantae</taxon>
        <taxon>Streptophyta</taxon>
        <taxon>Embryophyta</taxon>
        <taxon>Tracheophyta</taxon>
        <taxon>Spermatophyta</taxon>
        <taxon>Magnoliopsida</taxon>
        <taxon>eudicotyledons</taxon>
        <taxon>Gunneridae</taxon>
        <taxon>Pentapetalae</taxon>
        <taxon>rosids</taxon>
        <taxon>malvids</taxon>
        <taxon>Brassicales</taxon>
        <taxon>Brassicaceae</taxon>
        <taxon>Camelineae</taxon>
        <taxon>Arabidopsis</taxon>
    </lineage>
</organism>
<keyword evidence="10" id="KW-0732">Signal</keyword>
<dbReference type="InterPro" id="IPR025525">
    <property type="entry name" value="hAT-like_transposase_RNase-H"/>
</dbReference>
<dbReference type="EMBL" id="JAEFBK010000001">
    <property type="protein sequence ID" value="KAG7648897.1"/>
    <property type="molecule type" value="Genomic_DNA"/>
</dbReference>
<reference evidence="12 13" key="1">
    <citation type="submission" date="2020-12" db="EMBL/GenBank/DDBJ databases">
        <title>Concerted genomic and epigenomic changes stabilize Arabidopsis allopolyploids.</title>
        <authorList>
            <person name="Chen Z."/>
        </authorList>
    </citation>
    <scope>NUCLEOTIDE SEQUENCE [LARGE SCALE GENOMIC DNA]</scope>
    <source>
        <strain evidence="12">Allo738</strain>
        <tissue evidence="12">Leaf</tissue>
    </source>
</reference>
<dbReference type="AlphaFoldDB" id="A0A8T2GNR3"/>
<evidence type="ECO:0000256" key="1">
    <source>
        <dbReference type="ARBA" id="ARBA00004123"/>
    </source>
</evidence>
<comment type="subcellular location">
    <subcellularLocation>
        <location evidence="1">Nucleus</location>
    </subcellularLocation>
</comment>
<dbReference type="PANTHER" id="PTHR31694:SF12">
    <property type="entry name" value="DESICCATION-LIKE PROTEIN"/>
    <property type="match status" value="1"/>
</dbReference>
<dbReference type="GO" id="GO:0005634">
    <property type="term" value="C:nucleus"/>
    <property type="evidence" value="ECO:0007669"/>
    <property type="project" value="UniProtKB-SubCell"/>
</dbReference>
<gene>
    <name evidence="12" type="ORF">ISN45_At01g039860</name>
</gene>
<feature type="compositionally biased region" description="Acidic residues" evidence="9">
    <location>
        <begin position="362"/>
        <end position="376"/>
    </location>
</feature>
<feature type="signal peptide" evidence="10">
    <location>
        <begin position="1"/>
        <end position="31"/>
    </location>
</feature>
<sequence>MALTKERRSLLLVSMVLVFFFFNFHHLQVTSCPDQATTNCTDQDRKLLEFPLNLEYLEAEFFLFGALGFGLDKVAPNLTMGGPSPIGAQKANLDPLTRDIILQFAWQEVGHLRAIKKTVKGFARPQLDLSKKAFAKVMDKAFGVKFVPPFNPYANSYNYLIASYLVPYVGLTGYVGANPKLQCPASRKLVAGLLGVESGQDAVIRGMLYARAAHIVYPYGVTVAAFTDKISDLRNKLGKAGVKDEGLIVPKFMGAEGQVIGNVLVGNELSLSFDRTPEEILRIVYGSGNESVPGGFYPKGADGEIAKSYLVTVGSFSEFGSIDLESQRSIEAEIHRSRFEENEQSRFDGAETSKSRKRPTIDIEDDDVNDNDDEDDNVKGKTSAQEGPEPKKRKQYANCWEHFTVIWKKDRTGKEVERAQCNHCKNDYAYDPHKNGTKSYNRHLEKCKIRLRNADIAHYIDRNWKLNNKIIAFFAFPPPHTGMHIAMEILQKWQDWGIEKKVFSITLDNATNNDTTQEILKSQLMLQNDLLCKGEYFHVRCAAHILNIIVQIGLKDIGQTLHKIRESIKFVQASEKREKLFAKCVEVVGIKIKSGLILDVATRWNSTYKMLDRALKYRAAFTNLKVIDARNYNSLPTEEEWHRLKQVCEFLEPFDVITNLISGSSYPTSNLYFMQVWKINDWLVSNTSNQDEIIRKMIIPMRERFDKYWEEIGDVFAMATVFDPRFKLTLVDFCFAKLGKSDAKIKIDDLRTKLKTLFESYENKSIFTSSSTETRETNQQSKKNAEQKKCFGNYEDFFAFRKETVVSSGKSSLDMYLDEPPLDTNNFESWDILNYWKDNTQRYGALASMACDILSIPITTVASESSFSIGARVLNKYRSRLLPKHVQALICSRNWLKGFEAYENEEAEVYVELEDEKVPTYESIVDDEA</sequence>
<dbReference type="PROSITE" id="PS50808">
    <property type="entry name" value="ZF_BED"/>
    <property type="match status" value="1"/>
</dbReference>
<evidence type="ECO:0000313" key="13">
    <source>
        <dbReference type="Proteomes" id="UP000694240"/>
    </source>
</evidence>
<keyword evidence="13" id="KW-1185">Reference proteome</keyword>
<evidence type="ECO:0000313" key="12">
    <source>
        <dbReference type="EMBL" id="KAG7648897.1"/>
    </source>
</evidence>
<keyword evidence="7" id="KW-0539">Nucleus</keyword>